<dbReference type="PIRSF" id="PIRSF006276">
    <property type="entry name" value="UspA"/>
    <property type="match status" value="1"/>
</dbReference>
<dbReference type="InterPro" id="IPR006016">
    <property type="entry name" value="UspA"/>
</dbReference>
<dbReference type="Gene3D" id="3.40.50.620">
    <property type="entry name" value="HUPs"/>
    <property type="match status" value="1"/>
</dbReference>
<dbReference type="KEGG" id="mzh:Mzhil_0190"/>
<dbReference type="Pfam" id="PF00582">
    <property type="entry name" value="Usp"/>
    <property type="match status" value="1"/>
</dbReference>
<dbReference type="HOGENOM" id="CLU_049301_11_1_2"/>
<dbReference type="OrthoDB" id="105697at2157"/>
<dbReference type="AlphaFoldDB" id="F7XL62"/>
<dbReference type="RefSeq" id="WP_013897508.1">
    <property type="nucleotide sequence ID" value="NC_015676.1"/>
</dbReference>
<dbReference type="InterPro" id="IPR006015">
    <property type="entry name" value="Universal_stress_UspA"/>
</dbReference>
<reference evidence="3" key="1">
    <citation type="submission" date="2010-07" db="EMBL/GenBank/DDBJ databases">
        <title>The complete genome of Methanosalsum zhilinae DSM 4017.</title>
        <authorList>
            <consortium name="US DOE Joint Genome Institute (JGI-PGF)"/>
            <person name="Lucas S."/>
            <person name="Copeland A."/>
            <person name="Lapidus A."/>
            <person name="Glavina del Rio T."/>
            <person name="Dalin E."/>
            <person name="Tice H."/>
            <person name="Bruce D."/>
            <person name="Goodwin L."/>
            <person name="Pitluck S."/>
            <person name="Kyrpides N."/>
            <person name="Mavromatis K."/>
            <person name="Ovchinnikova G."/>
            <person name="Daligault H."/>
            <person name="Detter J.C."/>
            <person name="Han C."/>
            <person name="Tapia R."/>
            <person name="Larimer F."/>
            <person name="Land M."/>
            <person name="Hauser L."/>
            <person name="Markowitz V."/>
            <person name="Cheng J.-F."/>
            <person name="Hugenholtz P."/>
            <person name="Woyke T."/>
            <person name="Wu D."/>
            <person name="Spring S."/>
            <person name="Schueler E."/>
            <person name="Brambilla E."/>
            <person name="Klenk H.-P."/>
            <person name="Eisen J.A."/>
        </authorList>
    </citation>
    <scope>NUCLEOTIDE SEQUENCE</scope>
    <source>
        <strain evidence="3">DSM 4017</strain>
    </source>
</reference>
<evidence type="ECO:0000256" key="1">
    <source>
        <dbReference type="ARBA" id="ARBA00008791"/>
    </source>
</evidence>
<keyword evidence="4" id="KW-1185">Reference proteome</keyword>
<accession>F7XL62</accession>
<dbReference type="SUPFAM" id="SSF52402">
    <property type="entry name" value="Adenine nucleotide alpha hydrolases-like"/>
    <property type="match status" value="1"/>
</dbReference>
<dbReference type="CDD" id="cd00293">
    <property type="entry name" value="USP-like"/>
    <property type="match status" value="1"/>
</dbReference>
<dbReference type="Proteomes" id="UP000006622">
    <property type="component" value="Chromosome"/>
</dbReference>
<evidence type="ECO:0000259" key="2">
    <source>
        <dbReference type="Pfam" id="PF00582"/>
    </source>
</evidence>
<sequence length="155" mass="16868">MESDIYRKIMIATDGSKLSEHAIKYGVELARLGGSKLYAAYVVDTADFASIPMESDAGWETMYSLLKEEGKQATRNVENIADRAGVDVEQVLLEGHPAHEIIEFSSKNDIDIIVMGTHGKSGLNRFILGSVAEKVIRSSTIPVFVVPAPAGQENE</sequence>
<feature type="domain" description="UspA" evidence="2">
    <location>
        <begin position="6"/>
        <end position="147"/>
    </location>
</feature>
<evidence type="ECO:0000313" key="4">
    <source>
        <dbReference type="Proteomes" id="UP000006622"/>
    </source>
</evidence>
<protein>
    <submittedName>
        <fullName evidence="3">UspA domain protein</fullName>
    </submittedName>
</protein>
<proteinExistence type="inferred from homology"/>
<gene>
    <name evidence="3" type="ordered locus">Mzhil_0190</name>
</gene>
<dbReference type="GeneID" id="10821787"/>
<comment type="similarity">
    <text evidence="1">Belongs to the universal stress protein A family.</text>
</comment>
<dbReference type="PRINTS" id="PR01438">
    <property type="entry name" value="UNVRSLSTRESS"/>
</dbReference>
<dbReference type="InterPro" id="IPR014729">
    <property type="entry name" value="Rossmann-like_a/b/a_fold"/>
</dbReference>
<dbReference type="STRING" id="679901.Mzhil_0190"/>
<name>F7XL62_METZD</name>
<organism evidence="3 4">
    <name type="scientific">Methanosalsum zhilinae (strain DSM 4017 / NBRC 107636 / OCM 62 / WeN5)</name>
    <name type="common">Methanohalophilus zhilinae</name>
    <dbReference type="NCBI Taxonomy" id="679901"/>
    <lineage>
        <taxon>Archaea</taxon>
        <taxon>Methanobacteriati</taxon>
        <taxon>Methanobacteriota</taxon>
        <taxon>Stenosarchaea group</taxon>
        <taxon>Methanomicrobia</taxon>
        <taxon>Methanosarcinales</taxon>
        <taxon>Methanosarcinaceae</taxon>
        <taxon>Methanosalsum</taxon>
    </lineage>
</organism>
<dbReference type="PANTHER" id="PTHR46268:SF6">
    <property type="entry name" value="UNIVERSAL STRESS PROTEIN UP12"/>
    <property type="match status" value="1"/>
</dbReference>
<dbReference type="EMBL" id="CP002101">
    <property type="protein sequence ID" value="AEH60069.1"/>
    <property type="molecule type" value="Genomic_DNA"/>
</dbReference>
<dbReference type="PANTHER" id="PTHR46268">
    <property type="entry name" value="STRESS RESPONSE PROTEIN NHAX"/>
    <property type="match status" value="1"/>
</dbReference>
<evidence type="ECO:0000313" key="3">
    <source>
        <dbReference type="EMBL" id="AEH60069.1"/>
    </source>
</evidence>